<dbReference type="SUPFAM" id="SSF52091">
    <property type="entry name" value="SpoIIaa-like"/>
    <property type="match status" value="1"/>
</dbReference>
<dbReference type="Proteomes" id="UP000293846">
    <property type="component" value="Unassembled WGS sequence"/>
</dbReference>
<keyword evidence="2" id="KW-1185">Reference proteome</keyword>
<dbReference type="InterPro" id="IPR036513">
    <property type="entry name" value="STAS_dom_sf"/>
</dbReference>
<evidence type="ECO:0000313" key="2">
    <source>
        <dbReference type="Proteomes" id="UP000293846"/>
    </source>
</evidence>
<gene>
    <name evidence="1" type="ORF">E0Y62_11385</name>
</gene>
<sequence length="120" mass="13727">MGKLYDITLQDEKDTVYVKVSGFIKEEDAKVYLSEFQTMVNTINPSSYKLIVDAREQEPVEKKVMGDIIAVLNLYLRAKFKKLVIVNPNSEILKKQVENCVKEVNFKGTFVGSLEEAYNL</sequence>
<proteinExistence type="predicted"/>
<protein>
    <recommendedName>
        <fullName evidence="3">STAS domain-containing protein</fullName>
    </recommendedName>
</protein>
<dbReference type="RefSeq" id="WP_131236884.1">
    <property type="nucleotide sequence ID" value="NZ_SJTH01000011.1"/>
</dbReference>
<dbReference type="AlphaFoldDB" id="A0A4R1AUP1"/>
<accession>A0A4R1AUP1</accession>
<reference evidence="1 2" key="1">
    <citation type="submission" date="2019-03" db="EMBL/GenBank/DDBJ databases">
        <authorList>
            <person name="Jensen L."/>
            <person name="Storgaard J."/>
            <person name="Sulaj E."/>
            <person name="Schramm A."/>
            <person name="Marshall I.P.G."/>
        </authorList>
    </citation>
    <scope>NUCLEOTIDE SEQUENCE [LARGE SCALE GENOMIC DNA]</scope>
    <source>
        <strain evidence="1 2">2017H2G3</strain>
    </source>
</reference>
<dbReference type="STRING" id="1742358.GCA_001439605_03170"/>
<organism evidence="1 2">
    <name type="scientific">Cytobacillus praedii</name>
    <dbReference type="NCBI Taxonomy" id="1742358"/>
    <lineage>
        <taxon>Bacteria</taxon>
        <taxon>Bacillati</taxon>
        <taxon>Bacillota</taxon>
        <taxon>Bacilli</taxon>
        <taxon>Bacillales</taxon>
        <taxon>Bacillaceae</taxon>
        <taxon>Cytobacillus</taxon>
    </lineage>
</organism>
<evidence type="ECO:0000313" key="1">
    <source>
        <dbReference type="EMBL" id="TCJ04043.1"/>
    </source>
</evidence>
<comment type="caution">
    <text evidence="1">The sequence shown here is derived from an EMBL/GenBank/DDBJ whole genome shotgun (WGS) entry which is preliminary data.</text>
</comment>
<dbReference type="OrthoDB" id="2867965at2"/>
<dbReference type="EMBL" id="SJTH01000011">
    <property type="protein sequence ID" value="TCJ04043.1"/>
    <property type="molecule type" value="Genomic_DNA"/>
</dbReference>
<evidence type="ECO:0008006" key="3">
    <source>
        <dbReference type="Google" id="ProtNLM"/>
    </source>
</evidence>
<name>A0A4R1AUP1_9BACI</name>